<evidence type="ECO:0000313" key="3">
    <source>
        <dbReference type="Proteomes" id="UP000295711"/>
    </source>
</evidence>
<reference evidence="2 3" key="1">
    <citation type="submission" date="2019-03" db="EMBL/GenBank/DDBJ databases">
        <title>Genomic Encyclopedia of Type Strains, Phase IV (KMG-IV): sequencing the most valuable type-strain genomes for metagenomic binning, comparative biology and taxonomic classification.</title>
        <authorList>
            <person name="Goeker M."/>
        </authorList>
    </citation>
    <scope>NUCLEOTIDE SEQUENCE [LARGE SCALE GENOMIC DNA]</scope>
    <source>
        <strain evidence="2 3">DSM 28559</strain>
    </source>
</reference>
<keyword evidence="1" id="KW-0175">Coiled coil</keyword>
<accession>A0A4R2LD70</accession>
<evidence type="ECO:0000313" key="2">
    <source>
        <dbReference type="EMBL" id="TCO86389.1"/>
    </source>
</evidence>
<keyword evidence="3" id="KW-1185">Reference proteome</keyword>
<evidence type="ECO:0000256" key="1">
    <source>
        <dbReference type="SAM" id="Coils"/>
    </source>
</evidence>
<protein>
    <submittedName>
        <fullName evidence="2">Uncharacterized protein</fullName>
    </submittedName>
</protein>
<dbReference type="EMBL" id="SLXA01000001">
    <property type="protein sequence ID" value="TCO86389.1"/>
    <property type="molecule type" value="Genomic_DNA"/>
</dbReference>
<organism evidence="2 3">
    <name type="scientific">Frisingicoccus caecimuris</name>
    <dbReference type="NCBI Taxonomy" id="1796636"/>
    <lineage>
        <taxon>Bacteria</taxon>
        <taxon>Bacillati</taxon>
        <taxon>Bacillota</taxon>
        <taxon>Clostridia</taxon>
        <taxon>Lachnospirales</taxon>
        <taxon>Lachnospiraceae</taxon>
        <taxon>Frisingicoccus</taxon>
    </lineage>
</organism>
<dbReference type="Proteomes" id="UP000295711">
    <property type="component" value="Unassembled WGS sequence"/>
</dbReference>
<comment type="caution">
    <text evidence="2">The sequence shown here is derived from an EMBL/GenBank/DDBJ whole genome shotgun (WGS) entry which is preliminary data.</text>
</comment>
<proteinExistence type="predicted"/>
<feature type="coiled-coil region" evidence="1">
    <location>
        <begin position="65"/>
        <end position="106"/>
    </location>
</feature>
<gene>
    <name evidence="2" type="ORF">EV212_101174</name>
</gene>
<dbReference type="AlphaFoldDB" id="A0A4R2LD70"/>
<feature type="coiled-coil region" evidence="1">
    <location>
        <begin position="9"/>
        <end position="36"/>
    </location>
</feature>
<sequence length="160" mass="19122">MDKNILVQYSAMKEEIKDIRRRIEKDRKELDRLNKLVVSDSVTCGKKGKKPIRTVKIQGRPVAAISRKESALKKHIYQLEQKEAELMELTIQAEEYINSIDKSELRMMFRLYFIDNLTYLKVAEKMNYMFPKRKKSYSDENVKKRIQRFFQNVPQCPEKI</sequence>
<name>A0A4R2LD70_9FIRM</name>
<dbReference type="RefSeq" id="WP_243115419.1">
    <property type="nucleotide sequence ID" value="NZ_JANKAQ010000005.1"/>
</dbReference>